<dbReference type="CDD" id="cd23821">
    <property type="entry name" value="RWD_IMPACT"/>
    <property type="match status" value="1"/>
</dbReference>
<reference evidence="9" key="4">
    <citation type="journal article" date="2022" name="Res Sq">
        <title>Comparative Genomics Reveals Insights into the Divergent Evolution of Astigmatic Mites and Household Pest Adaptations.</title>
        <authorList>
            <person name="Xiong Q."/>
            <person name="Wan A.T.-Y."/>
            <person name="Liu X.-Y."/>
            <person name="Fung C.S.-H."/>
            <person name="Xiao X."/>
            <person name="Malainual N."/>
            <person name="Hou J."/>
            <person name="Wang L."/>
            <person name="Wang M."/>
            <person name="Yang K."/>
            <person name="Cui Y."/>
            <person name="Leung E."/>
            <person name="Nong W."/>
            <person name="Shin S.-K."/>
            <person name="Au S."/>
            <person name="Jeong K.Y."/>
            <person name="Chew F.T."/>
            <person name="Hui J."/>
            <person name="Leung T.F."/>
            <person name="Tungtrongchitr A."/>
            <person name="Zhong N."/>
            <person name="Liu Z."/>
            <person name="Tsui S."/>
        </authorList>
    </citation>
    <scope>NUCLEOTIDE SEQUENCE</scope>
    <source>
        <strain evidence="9">Derf</strain>
        <tissue evidence="9">Whole organism</tissue>
    </source>
</reference>
<proteinExistence type="inferred from homology"/>
<keyword evidence="6" id="KW-0346">Stress response</keyword>
<accession>A0A922IBY3</accession>
<reference evidence="8" key="3">
    <citation type="journal article" date="2021" name="World Allergy Organ. J.">
        <title>Chromosome-level assembly of Dermatophagoides farinae genome and transcriptome reveals two novel allergens Der f 37 and Der f 39.</title>
        <authorList>
            <person name="Chen J."/>
            <person name="Cai Z."/>
            <person name="Fan D."/>
            <person name="Hu J."/>
            <person name="Hou Y."/>
            <person name="He Y."/>
            <person name="Zhang Z."/>
            <person name="Zhao Z."/>
            <person name="Gao P."/>
            <person name="Hu W."/>
            <person name="Sun J."/>
            <person name="Li J."/>
            <person name="Ji K."/>
        </authorList>
    </citation>
    <scope>NUCLEOTIDE SEQUENCE</scope>
    <source>
        <strain evidence="8">JKM2019</strain>
    </source>
</reference>
<dbReference type="Gene3D" id="3.10.110.10">
    <property type="entry name" value="Ubiquitin Conjugating Enzyme"/>
    <property type="match status" value="1"/>
</dbReference>
<dbReference type="PROSITE" id="PS50908">
    <property type="entry name" value="RWD"/>
    <property type="match status" value="1"/>
</dbReference>
<evidence type="ECO:0000256" key="1">
    <source>
        <dbReference type="ARBA" id="ARBA00004496"/>
    </source>
</evidence>
<evidence type="ECO:0000256" key="3">
    <source>
        <dbReference type="ARBA" id="ARBA00022490"/>
    </source>
</evidence>
<sequence length="263" mass="30414">MDNEEMKNDEIMALSAIYGDDWKVENLDTSTFSLRIFSENDPDKIHPSTIEFRLPQKYPSEAKPMITISAPWMSREDKSMLIDDIDTICDEHLGENVLYMIIEKLKQFINEKISFEKIEESNEILQMNENIEPAEIMIYHGSPITDRKSTFQAHLAFVESLTKVKNVLVQLKTNKKIDEATHNIYAYRIIDPERANKLDQDYDDDGETHAGSRLLKLLENMDAKNVLVIVSRWFGGTLLGVDRFRHIQNVAKELLVKHNIGNK</sequence>
<evidence type="ECO:0000313" key="8">
    <source>
        <dbReference type="EMBL" id="KAH7641442.1"/>
    </source>
</evidence>
<dbReference type="SUPFAM" id="SSF54495">
    <property type="entry name" value="UBC-like"/>
    <property type="match status" value="1"/>
</dbReference>
<organism evidence="9 10">
    <name type="scientific">Dermatophagoides farinae</name>
    <name type="common">American house dust mite</name>
    <dbReference type="NCBI Taxonomy" id="6954"/>
    <lineage>
        <taxon>Eukaryota</taxon>
        <taxon>Metazoa</taxon>
        <taxon>Ecdysozoa</taxon>
        <taxon>Arthropoda</taxon>
        <taxon>Chelicerata</taxon>
        <taxon>Arachnida</taxon>
        <taxon>Acari</taxon>
        <taxon>Acariformes</taxon>
        <taxon>Sarcoptiformes</taxon>
        <taxon>Astigmata</taxon>
        <taxon>Psoroptidia</taxon>
        <taxon>Analgoidea</taxon>
        <taxon>Pyroglyphidae</taxon>
        <taxon>Dermatophagoidinae</taxon>
        <taxon>Dermatophagoides</taxon>
    </lineage>
</organism>
<evidence type="ECO:0000256" key="5">
    <source>
        <dbReference type="ARBA" id="ARBA00022845"/>
    </source>
</evidence>
<comment type="similarity">
    <text evidence="2">Belongs to the IMPACT family.</text>
</comment>
<evidence type="ECO:0000256" key="6">
    <source>
        <dbReference type="ARBA" id="ARBA00023016"/>
    </source>
</evidence>
<evidence type="ECO:0000313" key="10">
    <source>
        <dbReference type="Proteomes" id="UP000790347"/>
    </source>
</evidence>
<evidence type="ECO:0000259" key="7">
    <source>
        <dbReference type="PROSITE" id="PS50908"/>
    </source>
</evidence>
<dbReference type="SMART" id="SM00591">
    <property type="entry name" value="RWD"/>
    <property type="match status" value="1"/>
</dbReference>
<dbReference type="InterPro" id="IPR016135">
    <property type="entry name" value="UBQ-conjugating_enzyme/RWD"/>
</dbReference>
<dbReference type="Gene3D" id="3.30.230.30">
    <property type="entry name" value="Impact, N-terminal domain"/>
    <property type="match status" value="1"/>
</dbReference>
<dbReference type="Pfam" id="PF05773">
    <property type="entry name" value="RWD"/>
    <property type="match status" value="1"/>
</dbReference>
<dbReference type="InterPro" id="IPR023582">
    <property type="entry name" value="Impact"/>
</dbReference>
<evidence type="ECO:0000313" key="9">
    <source>
        <dbReference type="EMBL" id="KAH9527250.1"/>
    </source>
</evidence>
<gene>
    <name evidence="9" type="ORF">DERF_001281</name>
    <name evidence="8" type="ORF">HUG17_4486</name>
</gene>
<reference evidence="8" key="2">
    <citation type="submission" date="2020-06" db="EMBL/GenBank/DDBJ databases">
        <authorList>
            <person name="Ji K."/>
            <person name="Li J."/>
        </authorList>
    </citation>
    <scope>NUCLEOTIDE SEQUENCE</scope>
    <source>
        <strain evidence="8">JKM2019</strain>
        <tissue evidence="8">Whole body</tissue>
    </source>
</reference>
<dbReference type="EMBL" id="SDOV01000004">
    <property type="protein sequence ID" value="KAH7641442.1"/>
    <property type="molecule type" value="Genomic_DNA"/>
</dbReference>
<dbReference type="GO" id="GO:0140469">
    <property type="term" value="P:GCN2-mediated signaling"/>
    <property type="evidence" value="ECO:0007669"/>
    <property type="project" value="TreeGrafter"/>
</dbReference>
<dbReference type="OrthoDB" id="69641at2759"/>
<comment type="subcellular location">
    <subcellularLocation>
        <location evidence="1">Cytoplasm</location>
    </subcellularLocation>
</comment>
<evidence type="ECO:0000256" key="2">
    <source>
        <dbReference type="ARBA" id="ARBA00007665"/>
    </source>
</evidence>
<dbReference type="SUPFAM" id="SSF54211">
    <property type="entry name" value="Ribosomal protein S5 domain 2-like"/>
    <property type="match status" value="1"/>
</dbReference>
<comment type="caution">
    <text evidence="9">The sequence shown here is derived from an EMBL/GenBank/DDBJ whole genome shotgun (WGS) entry which is preliminary data.</text>
</comment>
<dbReference type="InterPro" id="IPR020568">
    <property type="entry name" value="Ribosomal_Su5_D2-typ_SF"/>
</dbReference>
<keyword evidence="10" id="KW-1185">Reference proteome</keyword>
<keyword evidence="5" id="KW-0810">Translation regulation</keyword>
<dbReference type="InterPro" id="IPR001498">
    <property type="entry name" value="Impact_N"/>
</dbReference>
<keyword evidence="4" id="KW-0678">Repressor</keyword>
<feature type="domain" description="RWD" evidence="7">
    <location>
        <begin position="9"/>
        <end position="112"/>
    </location>
</feature>
<dbReference type="Proteomes" id="UP000790347">
    <property type="component" value="Unassembled WGS sequence"/>
</dbReference>
<dbReference type="InterPro" id="IPR036956">
    <property type="entry name" value="Impact_N_sf"/>
</dbReference>
<dbReference type="GO" id="GO:0006446">
    <property type="term" value="P:regulation of translational initiation"/>
    <property type="evidence" value="ECO:0007669"/>
    <property type="project" value="TreeGrafter"/>
</dbReference>
<dbReference type="AlphaFoldDB" id="A0A922IBY3"/>
<name>A0A922IBY3_DERFA</name>
<dbReference type="Proteomes" id="UP000828236">
    <property type="component" value="Unassembled WGS sequence"/>
</dbReference>
<dbReference type="PANTHER" id="PTHR16301">
    <property type="entry name" value="IMPACT-RELATED"/>
    <property type="match status" value="1"/>
</dbReference>
<dbReference type="PANTHER" id="PTHR16301:SF25">
    <property type="entry name" value="PROTEIN IMPACT"/>
    <property type="match status" value="1"/>
</dbReference>
<dbReference type="InterPro" id="IPR006575">
    <property type="entry name" value="RWD_dom"/>
</dbReference>
<keyword evidence="3" id="KW-0963">Cytoplasm</keyword>
<dbReference type="Pfam" id="PF01205">
    <property type="entry name" value="Impact_N"/>
    <property type="match status" value="1"/>
</dbReference>
<reference evidence="9" key="1">
    <citation type="submission" date="2013-05" db="EMBL/GenBank/DDBJ databases">
        <authorList>
            <person name="Yim A.K.Y."/>
            <person name="Chan T.F."/>
            <person name="Ji K.M."/>
            <person name="Liu X.Y."/>
            <person name="Zhou J.W."/>
            <person name="Li R.Q."/>
            <person name="Yang K.Y."/>
            <person name="Li J."/>
            <person name="Li M."/>
            <person name="Law P.T.W."/>
            <person name="Wu Y.L."/>
            <person name="Cai Z.L."/>
            <person name="Qin H."/>
            <person name="Bao Y."/>
            <person name="Leung R.K.K."/>
            <person name="Ng P.K.S."/>
            <person name="Zou J."/>
            <person name="Zhong X.J."/>
            <person name="Ran P.X."/>
            <person name="Zhong N.S."/>
            <person name="Liu Z.G."/>
            <person name="Tsui S.K.W."/>
        </authorList>
    </citation>
    <scope>NUCLEOTIDE SEQUENCE</scope>
    <source>
        <strain evidence="9">Derf</strain>
        <tissue evidence="9">Whole organism</tissue>
    </source>
</reference>
<protein>
    <recommendedName>
        <fullName evidence="7">RWD domain-containing protein</fullName>
    </recommendedName>
</protein>
<evidence type="ECO:0000256" key="4">
    <source>
        <dbReference type="ARBA" id="ARBA00022491"/>
    </source>
</evidence>
<dbReference type="EMBL" id="ASGP02000001">
    <property type="protein sequence ID" value="KAH9527250.1"/>
    <property type="molecule type" value="Genomic_DNA"/>
</dbReference>
<dbReference type="GO" id="GO:0005737">
    <property type="term" value="C:cytoplasm"/>
    <property type="evidence" value="ECO:0007669"/>
    <property type="project" value="UniProtKB-SubCell"/>
</dbReference>